<feature type="transmembrane region" description="Helical" evidence="6">
    <location>
        <begin position="98"/>
        <end position="119"/>
    </location>
</feature>
<evidence type="ECO:0000256" key="2">
    <source>
        <dbReference type="ARBA" id="ARBA00022692"/>
    </source>
</evidence>
<keyword evidence="9" id="KW-1185">Reference proteome</keyword>
<dbReference type="PROSITE" id="PS50850">
    <property type="entry name" value="MFS"/>
    <property type="match status" value="1"/>
</dbReference>
<dbReference type="GO" id="GO:0005886">
    <property type="term" value="C:plasma membrane"/>
    <property type="evidence" value="ECO:0007669"/>
    <property type="project" value="TreeGrafter"/>
</dbReference>
<comment type="subcellular location">
    <subcellularLocation>
        <location evidence="1">Membrane</location>
        <topology evidence="1">Multi-pass membrane protein</topology>
    </subcellularLocation>
</comment>
<dbReference type="GO" id="GO:0022857">
    <property type="term" value="F:transmembrane transporter activity"/>
    <property type="evidence" value="ECO:0007669"/>
    <property type="project" value="InterPro"/>
</dbReference>
<dbReference type="Gene3D" id="1.20.1250.20">
    <property type="entry name" value="MFS general substrate transporter like domains"/>
    <property type="match status" value="1"/>
</dbReference>
<feature type="domain" description="Major facilitator superfamily (MFS) profile" evidence="7">
    <location>
        <begin position="61"/>
        <end position="538"/>
    </location>
</feature>
<feature type="transmembrane region" description="Helical" evidence="6">
    <location>
        <begin position="190"/>
        <end position="209"/>
    </location>
</feature>
<keyword evidence="2 6" id="KW-0812">Transmembrane</keyword>
<evidence type="ECO:0000256" key="6">
    <source>
        <dbReference type="SAM" id="Phobius"/>
    </source>
</evidence>
<feature type="transmembrane region" description="Helical" evidence="6">
    <location>
        <begin position="331"/>
        <end position="356"/>
    </location>
</feature>
<dbReference type="InterPro" id="IPR011701">
    <property type="entry name" value="MFS"/>
</dbReference>
<comment type="caution">
    <text evidence="8">The sequence shown here is derived from an EMBL/GenBank/DDBJ whole genome shotgun (WGS) entry which is preliminary data.</text>
</comment>
<protein>
    <recommendedName>
        <fullName evidence="7">Major facilitator superfamily (MFS) profile domain-containing protein</fullName>
    </recommendedName>
</protein>
<dbReference type="InterPro" id="IPR036259">
    <property type="entry name" value="MFS_trans_sf"/>
</dbReference>
<organism evidence="8 9">
    <name type="scientific">Monosporascus ibericus</name>
    <dbReference type="NCBI Taxonomy" id="155417"/>
    <lineage>
        <taxon>Eukaryota</taxon>
        <taxon>Fungi</taxon>
        <taxon>Dikarya</taxon>
        <taxon>Ascomycota</taxon>
        <taxon>Pezizomycotina</taxon>
        <taxon>Sordariomycetes</taxon>
        <taxon>Xylariomycetidae</taxon>
        <taxon>Xylariales</taxon>
        <taxon>Xylariales incertae sedis</taxon>
        <taxon>Monosporascus</taxon>
    </lineage>
</organism>
<dbReference type="PANTHER" id="PTHR23502">
    <property type="entry name" value="MAJOR FACILITATOR SUPERFAMILY"/>
    <property type="match status" value="1"/>
</dbReference>
<dbReference type="Pfam" id="PF07690">
    <property type="entry name" value="MFS_1"/>
    <property type="match status" value="1"/>
</dbReference>
<dbReference type="SUPFAM" id="SSF103473">
    <property type="entry name" value="MFS general substrate transporter"/>
    <property type="match status" value="1"/>
</dbReference>
<feature type="transmembrane region" description="Helical" evidence="6">
    <location>
        <begin position="446"/>
        <end position="471"/>
    </location>
</feature>
<dbReference type="PANTHER" id="PTHR23502:SF149">
    <property type="entry name" value="TRANSPORTER, PUTATIVE-RELATED"/>
    <property type="match status" value="1"/>
</dbReference>
<gene>
    <name evidence="8" type="ORF">DL764_001187</name>
</gene>
<feature type="transmembrane region" description="Helical" evidence="6">
    <location>
        <begin position="126"/>
        <end position="144"/>
    </location>
</feature>
<evidence type="ECO:0000256" key="1">
    <source>
        <dbReference type="ARBA" id="ARBA00004141"/>
    </source>
</evidence>
<evidence type="ECO:0000313" key="9">
    <source>
        <dbReference type="Proteomes" id="UP000293360"/>
    </source>
</evidence>
<keyword evidence="3 6" id="KW-1133">Transmembrane helix</keyword>
<dbReference type="OrthoDB" id="5215911at2759"/>
<dbReference type="InterPro" id="IPR020846">
    <property type="entry name" value="MFS_dom"/>
</dbReference>
<feature type="compositionally biased region" description="Low complexity" evidence="5">
    <location>
        <begin position="284"/>
        <end position="296"/>
    </location>
</feature>
<evidence type="ECO:0000256" key="3">
    <source>
        <dbReference type="ARBA" id="ARBA00022989"/>
    </source>
</evidence>
<name>A0A4Q4TQM5_9PEZI</name>
<dbReference type="STRING" id="155417.A0A4Q4TQM5"/>
<feature type="transmembrane region" description="Helical" evidence="6">
    <location>
        <begin position="66"/>
        <end position="86"/>
    </location>
</feature>
<feature type="transmembrane region" description="Helical" evidence="6">
    <location>
        <begin position="156"/>
        <end position="178"/>
    </location>
</feature>
<sequence length="552" mass="59195">MAATPNDTLDVIPGTEIIFNNQARNGEGSGAAGAGELVLIPRPTDNRDDPLNWATGWKATVLVNQFVFVFVSIMTPLAIAPMTMIFEHEFGKTLPEVNMLFGAAAITLGYANFIIVPAANVWGRRPVVLVCGLVCILANVWQGLVTGYDSFIGARVVSGIGAAANESIMPMVVADMLFVHQRGRSMALYFWAYFIGLFIGPIISGAIASRISWRWFFWVCTILQAASFIFLLVAHPETKYERTHLPPSPGATQVKIAADAGKAEDGEASEAGAYQPVQNEAQATTTTNKTHTHITNGGPSRAQFGLLPPGGRFHATRSSVLRDVVSPLRILFLYPIVAWASLAMGFAANSLLALNLTQAQVFGSPLGPYGFSADEIGYVNFAFAVGAALALVTAGPLSDAVALRRARKNGGVLEAEMRLPALIPYVAVNLVGMVVVAVGYQRAWPWEAIVVLGYTLVGVQVVGIPAIAISYAVDSYKTLPGEIMIAATIVKNTFGFGMIFYYNNWAAESGYIAPVLLLMALTVGFSILGLAVFIPFGKRFRRMTKNSKLHAL</sequence>
<evidence type="ECO:0000259" key="7">
    <source>
        <dbReference type="PROSITE" id="PS50850"/>
    </source>
</evidence>
<feature type="transmembrane region" description="Helical" evidence="6">
    <location>
        <begin position="376"/>
        <end position="398"/>
    </location>
</feature>
<evidence type="ECO:0000313" key="8">
    <source>
        <dbReference type="EMBL" id="RYP09645.1"/>
    </source>
</evidence>
<proteinExistence type="predicted"/>
<feature type="transmembrane region" description="Helical" evidence="6">
    <location>
        <begin position="483"/>
        <end position="503"/>
    </location>
</feature>
<accession>A0A4Q4TQM5</accession>
<feature type="transmembrane region" description="Helical" evidence="6">
    <location>
        <begin position="419"/>
        <end position="440"/>
    </location>
</feature>
<feature type="region of interest" description="Disordered" evidence="5">
    <location>
        <begin position="268"/>
        <end position="302"/>
    </location>
</feature>
<feature type="transmembrane region" description="Helical" evidence="6">
    <location>
        <begin position="515"/>
        <end position="536"/>
    </location>
</feature>
<dbReference type="Proteomes" id="UP000293360">
    <property type="component" value="Unassembled WGS sequence"/>
</dbReference>
<feature type="transmembrane region" description="Helical" evidence="6">
    <location>
        <begin position="215"/>
        <end position="234"/>
    </location>
</feature>
<dbReference type="EMBL" id="QJNU01000032">
    <property type="protein sequence ID" value="RYP09645.1"/>
    <property type="molecule type" value="Genomic_DNA"/>
</dbReference>
<evidence type="ECO:0000256" key="4">
    <source>
        <dbReference type="ARBA" id="ARBA00023136"/>
    </source>
</evidence>
<dbReference type="AlphaFoldDB" id="A0A4Q4TQM5"/>
<evidence type="ECO:0000256" key="5">
    <source>
        <dbReference type="SAM" id="MobiDB-lite"/>
    </source>
</evidence>
<reference evidence="8 9" key="1">
    <citation type="submission" date="2018-06" db="EMBL/GenBank/DDBJ databases">
        <title>Complete Genomes of Monosporascus.</title>
        <authorList>
            <person name="Robinson A.J."/>
            <person name="Natvig D.O."/>
        </authorList>
    </citation>
    <scope>NUCLEOTIDE SEQUENCE [LARGE SCALE GENOMIC DNA]</scope>
    <source>
        <strain evidence="8 9">CBS 110550</strain>
    </source>
</reference>
<keyword evidence="4 6" id="KW-0472">Membrane</keyword>